<reference evidence="1 2" key="1">
    <citation type="submission" date="2020-02" db="EMBL/GenBank/DDBJ databases">
        <title>Comparative genomics of the hypocrealean fungal genus Beauvera.</title>
        <authorList>
            <person name="Showalter D.N."/>
            <person name="Bushley K.E."/>
            <person name="Rehner S.A."/>
        </authorList>
    </citation>
    <scope>NUCLEOTIDE SEQUENCE [LARGE SCALE GENOMIC DNA]</scope>
    <source>
        <strain evidence="1 2">ARSEF4384</strain>
    </source>
</reference>
<name>A0AAW0RZS2_9HYPO</name>
<organism evidence="1 2">
    <name type="scientific">Beauveria asiatica</name>
    <dbReference type="NCBI Taxonomy" id="1069075"/>
    <lineage>
        <taxon>Eukaryota</taxon>
        <taxon>Fungi</taxon>
        <taxon>Dikarya</taxon>
        <taxon>Ascomycota</taxon>
        <taxon>Pezizomycotina</taxon>
        <taxon>Sordariomycetes</taxon>
        <taxon>Hypocreomycetidae</taxon>
        <taxon>Hypocreales</taxon>
        <taxon>Cordycipitaceae</taxon>
        <taxon>Beauveria</taxon>
    </lineage>
</organism>
<gene>
    <name evidence="1" type="ORF">G3M48_001519</name>
</gene>
<proteinExistence type="predicted"/>
<keyword evidence="2" id="KW-1185">Reference proteome</keyword>
<evidence type="ECO:0008006" key="3">
    <source>
        <dbReference type="Google" id="ProtNLM"/>
    </source>
</evidence>
<dbReference type="AlphaFoldDB" id="A0AAW0RZS2"/>
<dbReference type="EMBL" id="JAAHCF010000143">
    <property type="protein sequence ID" value="KAK8147510.1"/>
    <property type="molecule type" value="Genomic_DNA"/>
</dbReference>
<comment type="caution">
    <text evidence="1">The sequence shown here is derived from an EMBL/GenBank/DDBJ whole genome shotgun (WGS) entry which is preliminary data.</text>
</comment>
<accession>A0AAW0RZS2</accession>
<dbReference type="Proteomes" id="UP001397290">
    <property type="component" value="Unassembled WGS sequence"/>
</dbReference>
<protein>
    <recommendedName>
        <fullName evidence="3">Invertebrate defensins family profile domain-containing protein</fullName>
    </recommendedName>
</protein>
<sequence length="154" mass="16631">MINESNKVYFRDMYHAKARLSPVTSAAVVTKFKTPNPPPRLYKGPGNAILFQTHTTQIPPKTLTSAIIKNALLAVLSASVVGAKATGDPNVPAAPEPGEMAGGVPPKIGCVGFHFDKRCKIGQRDEGCWCDTLGNYYCSSSELTDNCRWCGCRK</sequence>
<evidence type="ECO:0000313" key="1">
    <source>
        <dbReference type="EMBL" id="KAK8147510.1"/>
    </source>
</evidence>
<evidence type="ECO:0000313" key="2">
    <source>
        <dbReference type="Proteomes" id="UP001397290"/>
    </source>
</evidence>